<gene>
    <name evidence="2" type="ORF">SADUNF_Sadunf16G0268700</name>
</gene>
<dbReference type="EMBL" id="JADGMS010000016">
    <property type="protein sequence ID" value="KAF9666825.1"/>
    <property type="molecule type" value="Genomic_DNA"/>
</dbReference>
<proteinExistence type="predicted"/>
<keyword evidence="3" id="KW-1185">Reference proteome</keyword>
<feature type="region of interest" description="Disordered" evidence="1">
    <location>
        <begin position="20"/>
        <end position="87"/>
    </location>
</feature>
<sequence length="168" mass="19022">MHTIYSLTEAINLATKVETQLDRTQSTGVARPPFDHRQNFPMTATQRGKLPMNPPPPTSHFAKGSSSSRTQGTTTRTVPPEAPWNPYSRPLSNANRIHARWVAFIQKFTFTLKHKSGQLNKVADALNWKVSLLITMQAEVIGFKYLKELYAEDEDFGHNWNKCQQGLP</sequence>
<reference evidence="2 3" key="1">
    <citation type="submission" date="2020-10" db="EMBL/GenBank/DDBJ databases">
        <title>Plant Genome Project.</title>
        <authorList>
            <person name="Zhang R.-G."/>
        </authorList>
    </citation>
    <scope>NUCLEOTIDE SEQUENCE [LARGE SCALE GENOMIC DNA]</scope>
    <source>
        <strain evidence="2">FAFU-HL-1</strain>
        <tissue evidence="2">Leaf</tissue>
    </source>
</reference>
<evidence type="ECO:0000256" key="1">
    <source>
        <dbReference type="SAM" id="MobiDB-lite"/>
    </source>
</evidence>
<dbReference type="OrthoDB" id="415724at2759"/>
<protein>
    <submittedName>
        <fullName evidence="2">Uncharacterized protein</fullName>
    </submittedName>
</protein>
<accession>A0A835JAP1</accession>
<name>A0A835JAP1_9ROSI</name>
<evidence type="ECO:0000313" key="3">
    <source>
        <dbReference type="Proteomes" id="UP000657918"/>
    </source>
</evidence>
<comment type="caution">
    <text evidence="2">The sequence shown here is derived from an EMBL/GenBank/DDBJ whole genome shotgun (WGS) entry which is preliminary data.</text>
</comment>
<feature type="compositionally biased region" description="Low complexity" evidence="1">
    <location>
        <begin position="64"/>
        <end position="77"/>
    </location>
</feature>
<evidence type="ECO:0000313" key="2">
    <source>
        <dbReference type="EMBL" id="KAF9666825.1"/>
    </source>
</evidence>
<organism evidence="2 3">
    <name type="scientific">Salix dunnii</name>
    <dbReference type="NCBI Taxonomy" id="1413687"/>
    <lineage>
        <taxon>Eukaryota</taxon>
        <taxon>Viridiplantae</taxon>
        <taxon>Streptophyta</taxon>
        <taxon>Embryophyta</taxon>
        <taxon>Tracheophyta</taxon>
        <taxon>Spermatophyta</taxon>
        <taxon>Magnoliopsida</taxon>
        <taxon>eudicotyledons</taxon>
        <taxon>Gunneridae</taxon>
        <taxon>Pentapetalae</taxon>
        <taxon>rosids</taxon>
        <taxon>fabids</taxon>
        <taxon>Malpighiales</taxon>
        <taxon>Salicaceae</taxon>
        <taxon>Saliceae</taxon>
        <taxon>Salix</taxon>
    </lineage>
</organism>
<dbReference type="Proteomes" id="UP000657918">
    <property type="component" value="Chromosome 16"/>
</dbReference>
<dbReference type="AlphaFoldDB" id="A0A835JAP1"/>